<dbReference type="InterPro" id="IPR036291">
    <property type="entry name" value="NAD(P)-bd_dom_sf"/>
</dbReference>
<dbReference type="AlphaFoldDB" id="A0AB38VLH5"/>
<organism evidence="2 3">
    <name type="scientific">Streptococcus agalactiae</name>
    <dbReference type="NCBI Taxonomy" id="1311"/>
    <lineage>
        <taxon>Bacteria</taxon>
        <taxon>Bacillati</taxon>
        <taxon>Bacillota</taxon>
        <taxon>Bacilli</taxon>
        <taxon>Lactobacillales</taxon>
        <taxon>Streptococcaceae</taxon>
        <taxon>Streptococcus</taxon>
    </lineage>
</organism>
<protein>
    <submittedName>
        <fullName evidence="2">NADH dehydrogenase</fullName>
        <ecNumber evidence="2">1.6.99.3</ecNumber>
    </submittedName>
</protein>
<gene>
    <name evidence="2" type="ORF">NCTC8184_01430</name>
</gene>
<dbReference type="PANTHER" id="PTHR12126:SF16">
    <property type="entry name" value="MIOREX COMPLEX COMPONENT 2"/>
    <property type="match status" value="1"/>
</dbReference>
<evidence type="ECO:0000313" key="3">
    <source>
        <dbReference type="Proteomes" id="UP000268870"/>
    </source>
</evidence>
<keyword evidence="2" id="KW-0560">Oxidoreductase</keyword>
<dbReference type="Pfam" id="PF13460">
    <property type="entry name" value="NAD_binding_10"/>
    <property type="match status" value="1"/>
</dbReference>
<dbReference type="GO" id="GO:0044877">
    <property type="term" value="F:protein-containing complex binding"/>
    <property type="evidence" value="ECO:0007669"/>
    <property type="project" value="TreeGrafter"/>
</dbReference>
<dbReference type="InterPro" id="IPR051207">
    <property type="entry name" value="ComplexI_NDUFA9_subunit"/>
</dbReference>
<dbReference type="SUPFAM" id="SSF51735">
    <property type="entry name" value="NAD(P)-binding Rossmann-fold domains"/>
    <property type="match status" value="1"/>
</dbReference>
<dbReference type="PANTHER" id="PTHR12126">
    <property type="entry name" value="NADH-UBIQUINONE OXIDOREDUCTASE 39 KDA SUBUNIT-RELATED"/>
    <property type="match status" value="1"/>
</dbReference>
<dbReference type="Gene3D" id="3.40.50.720">
    <property type="entry name" value="NAD(P)-binding Rossmann-like Domain"/>
    <property type="match status" value="1"/>
</dbReference>
<name>A0AB38VLH5_STRAG</name>
<dbReference type="InterPro" id="IPR016040">
    <property type="entry name" value="NAD(P)-bd_dom"/>
</dbReference>
<dbReference type="EMBL" id="LR134265">
    <property type="protein sequence ID" value="VED65381.1"/>
    <property type="molecule type" value="Genomic_DNA"/>
</dbReference>
<accession>A0AB38VLH5</accession>
<feature type="domain" description="NAD(P)-binding" evidence="1">
    <location>
        <begin position="7"/>
        <end position="144"/>
    </location>
</feature>
<proteinExistence type="predicted"/>
<dbReference type="Proteomes" id="UP000268870">
    <property type="component" value="Chromosome"/>
</dbReference>
<reference evidence="2 3" key="1">
    <citation type="submission" date="2018-12" db="EMBL/GenBank/DDBJ databases">
        <authorList>
            <consortium name="Pathogen Informatics"/>
        </authorList>
    </citation>
    <scope>NUCLEOTIDE SEQUENCE [LARGE SCALE GENOMIC DNA]</scope>
    <source>
        <strain evidence="2 3">NCTC8184</strain>
    </source>
</reference>
<dbReference type="EC" id="1.6.99.3" evidence="2"/>
<sequence>MEILIAGGSGFLGKQIIKAALTKGHKVAYLSRHEGKGDIFKDPRLTYIKGDITEADKIHLEHRNFDILIDCIGAIKPNQLGELNVKATQKAVALCHKNQIPKLVYISANSGYSAYIKSKRKAEQIIKASGLDYLFVRPGLMYGEERPLSIFQAKCIKLFSHLPFLGIVVQKVFPTKVVIVAEAIVTSLRKKPTQKILSIEELNNK</sequence>
<dbReference type="RefSeq" id="WP_115356792.1">
    <property type="nucleotide sequence ID" value="NZ_LR134265.1"/>
</dbReference>
<evidence type="ECO:0000259" key="1">
    <source>
        <dbReference type="Pfam" id="PF13460"/>
    </source>
</evidence>
<evidence type="ECO:0000313" key="2">
    <source>
        <dbReference type="EMBL" id="VED65381.1"/>
    </source>
</evidence>
<dbReference type="GO" id="GO:0016491">
    <property type="term" value="F:oxidoreductase activity"/>
    <property type="evidence" value="ECO:0007669"/>
    <property type="project" value="UniProtKB-KW"/>
</dbReference>